<evidence type="ECO:0000256" key="1">
    <source>
        <dbReference type="ARBA" id="ARBA00023015"/>
    </source>
</evidence>
<dbReference type="PANTHER" id="PTHR43280:SF2">
    <property type="entry name" value="HTH-TYPE TRANSCRIPTIONAL REGULATOR EXSA"/>
    <property type="match status" value="1"/>
</dbReference>
<dbReference type="Gene3D" id="1.10.10.60">
    <property type="entry name" value="Homeodomain-like"/>
    <property type="match status" value="2"/>
</dbReference>
<dbReference type="InterPro" id="IPR009057">
    <property type="entry name" value="Homeodomain-like_sf"/>
</dbReference>
<gene>
    <name evidence="6" type="ORF">EZS27_012507</name>
</gene>
<evidence type="ECO:0000259" key="5">
    <source>
        <dbReference type="PROSITE" id="PS50110"/>
    </source>
</evidence>
<dbReference type="AlphaFoldDB" id="A0A5J4S047"/>
<sequence>MIQISQSLLFFFCAFLFIRYKTGKKKTEIKKESLLLPKTAKETLGLTYEPTDTLSCTNQPVSSKKNTHKSPRHKKNTFPVRKKILIINDDSRNLDYLDNDSIRDFDIIQVCGRDGSLMQIAGHRPDMIISEVILKNFDGINLCKQLKQNKTTRHIPFIFLTNIVSEELEWRGIEVGAEDYITKPFNKNYLKARVDGILKKQSILSDRLFNTMPFINPDIELTDKERKFMEQLTAYVENNLENLNVKALAKKMGMSNSFLYKKVKQLTGKSVVEFVRSARLEKGAALLMNTRMQVNEVALSVGFNDIKYFRKLFQQQYGVNPSSFQKKNSSLLQNEPHFKRK</sequence>
<keyword evidence="2" id="KW-0238">DNA-binding</keyword>
<dbReference type="InterPro" id="IPR018062">
    <property type="entry name" value="HTH_AraC-typ_CS"/>
</dbReference>
<dbReference type="SUPFAM" id="SSF46689">
    <property type="entry name" value="Homeodomain-like"/>
    <property type="match status" value="1"/>
</dbReference>
<feature type="domain" description="Response regulatory" evidence="5">
    <location>
        <begin position="83"/>
        <end position="198"/>
    </location>
</feature>
<dbReference type="EMBL" id="SNRY01000526">
    <property type="protein sequence ID" value="KAA6339566.1"/>
    <property type="molecule type" value="Genomic_DNA"/>
</dbReference>
<dbReference type="GO" id="GO:0043565">
    <property type="term" value="F:sequence-specific DNA binding"/>
    <property type="evidence" value="ECO:0007669"/>
    <property type="project" value="InterPro"/>
</dbReference>
<dbReference type="PROSITE" id="PS50110">
    <property type="entry name" value="RESPONSE_REGULATORY"/>
    <property type="match status" value="1"/>
</dbReference>
<dbReference type="SMART" id="SM00448">
    <property type="entry name" value="REC"/>
    <property type="match status" value="1"/>
</dbReference>
<keyword evidence="1" id="KW-0805">Transcription regulation</keyword>
<reference evidence="6" key="1">
    <citation type="submission" date="2019-03" db="EMBL/GenBank/DDBJ databases">
        <title>Single cell metagenomics reveals metabolic interactions within the superorganism composed of flagellate Streblomastix strix and complex community of Bacteroidetes bacteria on its surface.</title>
        <authorList>
            <person name="Treitli S.C."/>
            <person name="Kolisko M."/>
            <person name="Husnik F."/>
            <person name="Keeling P."/>
            <person name="Hampl V."/>
        </authorList>
    </citation>
    <scope>NUCLEOTIDE SEQUENCE</scope>
    <source>
        <strain evidence="6">STM</strain>
    </source>
</reference>
<protein>
    <submittedName>
        <fullName evidence="6">Alkaline phosphatase synthesis transcriptional regulatory protein PhoP</fullName>
    </submittedName>
</protein>
<organism evidence="6">
    <name type="scientific">termite gut metagenome</name>
    <dbReference type="NCBI Taxonomy" id="433724"/>
    <lineage>
        <taxon>unclassified sequences</taxon>
        <taxon>metagenomes</taxon>
        <taxon>organismal metagenomes</taxon>
    </lineage>
</organism>
<proteinExistence type="predicted"/>
<evidence type="ECO:0000259" key="4">
    <source>
        <dbReference type="PROSITE" id="PS01124"/>
    </source>
</evidence>
<dbReference type="PROSITE" id="PS01124">
    <property type="entry name" value="HTH_ARAC_FAMILY_2"/>
    <property type="match status" value="1"/>
</dbReference>
<dbReference type="InterPro" id="IPR018060">
    <property type="entry name" value="HTH_AraC"/>
</dbReference>
<dbReference type="PRINTS" id="PR00032">
    <property type="entry name" value="HTHARAC"/>
</dbReference>
<comment type="caution">
    <text evidence="6">The sequence shown here is derived from an EMBL/GenBank/DDBJ whole genome shotgun (WGS) entry which is preliminary data.</text>
</comment>
<dbReference type="Pfam" id="PF00072">
    <property type="entry name" value="Response_reg"/>
    <property type="match status" value="1"/>
</dbReference>
<dbReference type="PROSITE" id="PS00041">
    <property type="entry name" value="HTH_ARAC_FAMILY_1"/>
    <property type="match status" value="1"/>
</dbReference>
<dbReference type="Pfam" id="PF12833">
    <property type="entry name" value="HTH_18"/>
    <property type="match status" value="1"/>
</dbReference>
<keyword evidence="3" id="KW-0804">Transcription</keyword>
<dbReference type="InterPro" id="IPR020449">
    <property type="entry name" value="Tscrpt_reg_AraC-type_HTH"/>
</dbReference>
<dbReference type="InterPro" id="IPR001789">
    <property type="entry name" value="Sig_transdc_resp-reg_receiver"/>
</dbReference>
<dbReference type="GO" id="GO:0003700">
    <property type="term" value="F:DNA-binding transcription factor activity"/>
    <property type="evidence" value="ECO:0007669"/>
    <property type="project" value="InterPro"/>
</dbReference>
<evidence type="ECO:0000256" key="3">
    <source>
        <dbReference type="ARBA" id="ARBA00023163"/>
    </source>
</evidence>
<dbReference type="Gene3D" id="3.40.50.2300">
    <property type="match status" value="1"/>
</dbReference>
<evidence type="ECO:0000313" key="6">
    <source>
        <dbReference type="EMBL" id="KAA6339566.1"/>
    </source>
</evidence>
<dbReference type="SUPFAM" id="SSF52172">
    <property type="entry name" value="CheY-like"/>
    <property type="match status" value="1"/>
</dbReference>
<name>A0A5J4S047_9ZZZZ</name>
<dbReference type="GO" id="GO:0000160">
    <property type="term" value="P:phosphorelay signal transduction system"/>
    <property type="evidence" value="ECO:0007669"/>
    <property type="project" value="InterPro"/>
</dbReference>
<feature type="domain" description="HTH araC/xylS-type" evidence="4">
    <location>
        <begin position="230"/>
        <end position="327"/>
    </location>
</feature>
<dbReference type="PANTHER" id="PTHR43280">
    <property type="entry name" value="ARAC-FAMILY TRANSCRIPTIONAL REGULATOR"/>
    <property type="match status" value="1"/>
</dbReference>
<accession>A0A5J4S047</accession>
<evidence type="ECO:0000256" key="2">
    <source>
        <dbReference type="ARBA" id="ARBA00023125"/>
    </source>
</evidence>
<dbReference type="InterPro" id="IPR011006">
    <property type="entry name" value="CheY-like_superfamily"/>
</dbReference>
<dbReference type="SMART" id="SM00342">
    <property type="entry name" value="HTH_ARAC"/>
    <property type="match status" value="1"/>
</dbReference>